<sequence length="80" mass="9255">MAFATELVALKLWNHLHVALERRTKHRRLKQLIGLIKAIEQLRKLVVAGNRFSYDLQLIANGRKISKIGSKGKRSFPYML</sequence>
<evidence type="ECO:0000313" key="2">
    <source>
        <dbReference type="Proteomes" id="UP000197138"/>
    </source>
</evidence>
<reference evidence="2" key="1">
    <citation type="journal article" date="2017" name="Plant J.">
        <title>The pomegranate (Punica granatum L.) genome and the genomics of punicalagin biosynthesis.</title>
        <authorList>
            <person name="Qin G."/>
            <person name="Xu C."/>
            <person name="Ming R."/>
            <person name="Tang H."/>
            <person name="Guyot R."/>
            <person name="Kramer E.M."/>
            <person name="Hu Y."/>
            <person name="Yi X."/>
            <person name="Qi Y."/>
            <person name="Xu X."/>
            <person name="Gao Z."/>
            <person name="Pan H."/>
            <person name="Jian J."/>
            <person name="Tian Y."/>
            <person name="Yue Z."/>
            <person name="Xu Y."/>
        </authorList>
    </citation>
    <scope>NUCLEOTIDE SEQUENCE [LARGE SCALE GENOMIC DNA]</scope>
    <source>
        <strain evidence="2">cv. Dabenzi</strain>
    </source>
</reference>
<accession>A0A218VV02</accession>
<comment type="caution">
    <text evidence="1">The sequence shown here is derived from an EMBL/GenBank/DDBJ whole genome shotgun (WGS) entry which is preliminary data.</text>
</comment>
<name>A0A218VV02_PUNGR</name>
<gene>
    <name evidence="1" type="ORF">CDL15_Pgr018724</name>
</gene>
<protein>
    <submittedName>
        <fullName evidence="1">Uncharacterized protein</fullName>
    </submittedName>
</protein>
<dbReference type="EMBL" id="MTKT01005815">
    <property type="protein sequence ID" value="OWM64153.1"/>
    <property type="molecule type" value="Genomic_DNA"/>
</dbReference>
<evidence type="ECO:0000313" key="1">
    <source>
        <dbReference type="EMBL" id="OWM64153.1"/>
    </source>
</evidence>
<organism evidence="1 2">
    <name type="scientific">Punica granatum</name>
    <name type="common">Pomegranate</name>
    <dbReference type="NCBI Taxonomy" id="22663"/>
    <lineage>
        <taxon>Eukaryota</taxon>
        <taxon>Viridiplantae</taxon>
        <taxon>Streptophyta</taxon>
        <taxon>Embryophyta</taxon>
        <taxon>Tracheophyta</taxon>
        <taxon>Spermatophyta</taxon>
        <taxon>Magnoliopsida</taxon>
        <taxon>eudicotyledons</taxon>
        <taxon>Gunneridae</taxon>
        <taxon>Pentapetalae</taxon>
        <taxon>rosids</taxon>
        <taxon>malvids</taxon>
        <taxon>Myrtales</taxon>
        <taxon>Lythraceae</taxon>
        <taxon>Punica</taxon>
    </lineage>
</organism>
<proteinExistence type="predicted"/>
<dbReference type="AlphaFoldDB" id="A0A218VV02"/>
<dbReference type="Proteomes" id="UP000197138">
    <property type="component" value="Unassembled WGS sequence"/>
</dbReference>